<protein>
    <submittedName>
        <fullName evidence="6">Bifunctional protein ThiO/ThiG</fullName>
    </submittedName>
</protein>
<dbReference type="STRING" id="448386.A0A2V3J3M6"/>
<dbReference type="EMBL" id="NBIV01000009">
    <property type="protein sequence ID" value="PXF49051.1"/>
    <property type="molecule type" value="Genomic_DNA"/>
</dbReference>
<evidence type="ECO:0000256" key="1">
    <source>
        <dbReference type="ARBA" id="ARBA00004948"/>
    </source>
</evidence>
<dbReference type="SUPFAM" id="SSF54373">
    <property type="entry name" value="FAD-linked reductases, C-terminal domain"/>
    <property type="match status" value="1"/>
</dbReference>
<dbReference type="GO" id="GO:0016491">
    <property type="term" value="F:oxidoreductase activity"/>
    <property type="evidence" value="ECO:0007669"/>
    <property type="project" value="UniProtKB-KW"/>
</dbReference>
<comment type="caution">
    <text evidence="6">The sequence shown here is derived from an EMBL/GenBank/DDBJ whole genome shotgun (WGS) entry which is preliminary data.</text>
</comment>
<evidence type="ECO:0000256" key="4">
    <source>
        <dbReference type="SAM" id="MobiDB-lite"/>
    </source>
</evidence>
<reference evidence="6 7" key="1">
    <citation type="journal article" date="2018" name="Mol. Biol. Evol.">
        <title>Analysis of the draft genome of the red seaweed Gracilariopsis chorda provides insights into genome size evolution in Rhodophyta.</title>
        <authorList>
            <person name="Lee J."/>
            <person name="Yang E.C."/>
            <person name="Graf L."/>
            <person name="Yang J.H."/>
            <person name="Qiu H."/>
            <person name="Zel Zion U."/>
            <person name="Chan C.X."/>
            <person name="Stephens T.G."/>
            <person name="Weber A.P.M."/>
            <person name="Boo G.H."/>
            <person name="Boo S.M."/>
            <person name="Kim K.M."/>
            <person name="Shin Y."/>
            <person name="Jung M."/>
            <person name="Lee S.J."/>
            <person name="Yim H.S."/>
            <person name="Lee J.H."/>
            <person name="Bhattacharya D."/>
            <person name="Yoon H.S."/>
        </authorList>
    </citation>
    <scope>NUCLEOTIDE SEQUENCE [LARGE SCALE GENOMIC DNA]</scope>
    <source>
        <strain evidence="6 7">SKKU-2015</strain>
        <tissue evidence="6">Whole body</tissue>
    </source>
</reference>
<name>A0A2V3J3M6_9FLOR</name>
<dbReference type="PANTHER" id="PTHR13847">
    <property type="entry name" value="SARCOSINE DEHYDROGENASE-RELATED"/>
    <property type="match status" value="1"/>
</dbReference>
<dbReference type="Gene3D" id="3.50.50.60">
    <property type="entry name" value="FAD/NAD(P)-binding domain"/>
    <property type="match status" value="1"/>
</dbReference>
<dbReference type="PANTHER" id="PTHR13847:SF289">
    <property type="entry name" value="GLYCINE OXIDASE"/>
    <property type="match status" value="1"/>
</dbReference>
<feature type="compositionally biased region" description="Polar residues" evidence="4">
    <location>
        <begin position="15"/>
        <end position="24"/>
    </location>
</feature>
<evidence type="ECO:0000313" key="7">
    <source>
        <dbReference type="Proteomes" id="UP000247409"/>
    </source>
</evidence>
<keyword evidence="7" id="KW-1185">Reference proteome</keyword>
<evidence type="ECO:0000256" key="3">
    <source>
        <dbReference type="ARBA" id="ARBA00023002"/>
    </source>
</evidence>
<dbReference type="GO" id="GO:0050660">
    <property type="term" value="F:flavin adenine dinucleotide binding"/>
    <property type="evidence" value="ECO:0007669"/>
    <property type="project" value="InterPro"/>
</dbReference>
<feature type="region of interest" description="Disordered" evidence="4">
    <location>
        <begin position="407"/>
        <end position="496"/>
    </location>
</feature>
<keyword evidence="2" id="KW-0784">Thiamine biosynthesis</keyword>
<proteinExistence type="predicted"/>
<dbReference type="SUPFAM" id="SSF51905">
    <property type="entry name" value="FAD/NAD(P)-binding domain"/>
    <property type="match status" value="1"/>
</dbReference>
<feature type="region of interest" description="Disordered" evidence="4">
    <location>
        <begin position="15"/>
        <end position="35"/>
    </location>
</feature>
<dbReference type="InterPro" id="IPR036188">
    <property type="entry name" value="FAD/NAD-bd_sf"/>
</dbReference>
<dbReference type="GO" id="GO:0005737">
    <property type="term" value="C:cytoplasm"/>
    <property type="evidence" value="ECO:0007669"/>
    <property type="project" value="TreeGrafter"/>
</dbReference>
<dbReference type="PRINTS" id="PR00411">
    <property type="entry name" value="PNDRDTASEI"/>
</dbReference>
<keyword evidence="3" id="KW-0560">Oxidoreductase</keyword>
<dbReference type="UniPathway" id="UPA00060"/>
<organism evidence="6 7">
    <name type="scientific">Gracilariopsis chorda</name>
    <dbReference type="NCBI Taxonomy" id="448386"/>
    <lineage>
        <taxon>Eukaryota</taxon>
        <taxon>Rhodophyta</taxon>
        <taxon>Florideophyceae</taxon>
        <taxon>Rhodymeniophycidae</taxon>
        <taxon>Gracilariales</taxon>
        <taxon>Gracilariaceae</taxon>
        <taxon>Gracilariopsis</taxon>
    </lineage>
</organism>
<evidence type="ECO:0000313" key="6">
    <source>
        <dbReference type="EMBL" id="PXF49051.1"/>
    </source>
</evidence>
<sequence length="628" mass="67755">MSAFSPPATSFFNSSRQFIPSHSPRSAPAGTRRDAAPLHCSATPDIVVVGGGAAGLATAYELVQRGVTVRLLTCPSRRPAAFAAAGMLAPSAELLDPPMVKLATQSLHMYPNFVQRLQSLTGHDVRYIARADFLAPSFEPISGPDVISGDAVRFVEPALSDKVAAVRRHPFDAQVDNRRLTHALRDACERLGVIVDEIPVRAIVTSPTAHQVAALQTATGELISAAHFVIAAGSWTRTLLPMLPIRPVKGQLISLAPTQSSHPILNHVLYGPKVYIVPKNDLSEYYIGATVEDVGFDVRMTPSGVKRLIDGALEVVPSMADYELREMWAGLRPATPDEKPIFGPCTFDNVSVVTGLYRNGILLTPIASTIAAAYALGDTSNLPPDIQSLLPEFLLDRFYRANNTTDLAQADESTVPPSATHIKAPTKPQPPQQSSKEARQPPQDQIKLWRKLPDGTSEPIYPPNWKGPENVKPRSIASDTTAQKPDASKSPLNTNAAHSEEAMAVSTTVAVPNPESISGENDAYDDVLSKRGEGMEESQSKALAANRAFGREKSSLQRDDGPVLSISEEEVMLFDAAAKRGYQDMDELEKCFDSKHESVRSTENELHTSDVGNFNATASVNGVEYPCV</sequence>
<dbReference type="AlphaFoldDB" id="A0A2V3J3M6"/>
<dbReference type="OrthoDB" id="424974at2759"/>
<gene>
    <name evidence="6" type="ORF">BWQ96_01189</name>
</gene>
<evidence type="ECO:0000259" key="5">
    <source>
        <dbReference type="Pfam" id="PF01266"/>
    </source>
</evidence>
<dbReference type="GO" id="GO:0009228">
    <property type="term" value="P:thiamine biosynthetic process"/>
    <property type="evidence" value="ECO:0007669"/>
    <property type="project" value="UniProtKB-KW"/>
</dbReference>
<dbReference type="NCBIfam" id="TIGR02352">
    <property type="entry name" value="thiamin_ThiO"/>
    <property type="match status" value="1"/>
</dbReference>
<accession>A0A2V3J3M6</accession>
<dbReference type="GO" id="GO:0009229">
    <property type="term" value="P:thiamine diphosphate biosynthetic process"/>
    <property type="evidence" value="ECO:0007669"/>
    <property type="project" value="UniProtKB-UniPathway"/>
</dbReference>
<dbReference type="Gene3D" id="3.30.9.10">
    <property type="entry name" value="D-Amino Acid Oxidase, subunit A, domain 2"/>
    <property type="match status" value="1"/>
</dbReference>
<feature type="domain" description="FAD dependent oxidoreductase" evidence="5">
    <location>
        <begin position="45"/>
        <end position="372"/>
    </location>
</feature>
<feature type="compositionally biased region" description="Polar residues" evidence="4">
    <location>
        <begin position="407"/>
        <end position="417"/>
    </location>
</feature>
<dbReference type="Proteomes" id="UP000247409">
    <property type="component" value="Unassembled WGS sequence"/>
</dbReference>
<dbReference type="InterPro" id="IPR006076">
    <property type="entry name" value="FAD-dep_OxRdtase"/>
</dbReference>
<dbReference type="InterPro" id="IPR012727">
    <property type="entry name" value="Gly_oxidase_ThiO"/>
</dbReference>
<evidence type="ECO:0000256" key="2">
    <source>
        <dbReference type="ARBA" id="ARBA00022977"/>
    </source>
</evidence>
<comment type="pathway">
    <text evidence="1">Cofactor biosynthesis; thiamine diphosphate biosynthesis.</text>
</comment>
<dbReference type="Pfam" id="PF01266">
    <property type="entry name" value="DAO"/>
    <property type="match status" value="1"/>
</dbReference>